<feature type="region of interest" description="Disordered" evidence="2">
    <location>
        <begin position="1"/>
        <end position="21"/>
    </location>
</feature>
<dbReference type="Gene3D" id="3.80.10.10">
    <property type="entry name" value="Ribonuclease Inhibitor"/>
    <property type="match status" value="1"/>
</dbReference>
<name>A0AAD7C068_9AGAR</name>
<dbReference type="AlphaFoldDB" id="A0AAD7C068"/>
<keyword evidence="1" id="KW-0175">Coiled coil</keyword>
<feature type="compositionally biased region" description="Polar residues" evidence="2">
    <location>
        <begin position="1"/>
        <end position="10"/>
    </location>
</feature>
<accession>A0AAD7C068</accession>
<evidence type="ECO:0000256" key="2">
    <source>
        <dbReference type="SAM" id="MobiDB-lite"/>
    </source>
</evidence>
<organism evidence="3 4">
    <name type="scientific">Roridomyces roridus</name>
    <dbReference type="NCBI Taxonomy" id="1738132"/>
    <lineage>
        <taxon>Eukaryota</taxon>
        <taxon>Fungi</taxon>
        <taxon>Dikarya</taxon>
        <taxon>Basidiomycota</taxon>
        <taxon>Agaricomycotina</taxon>
        <taxon>Agaricomycetes</taxon>
        <taxon>Agaricomycetidae</taxon>
        <taxon>Agaricales</taxon>
        <taxon>Marasmiineae</taxon>
        <taxon>Mycenaceae</taxon>
        <taxon>Roridomyces</taxon>
    </lineage>
</organism>
<gene>
    <name evidence="3" type="ORF">FB45DRAFT_790842</name>
</gene>
<feature type="coiled-coil region" evidence="1">
    <location>
        <begin position="24"/>
        <end position="51"/>
    </location>
</feature>
<dbReference type="Proteomes" id="UP001221142">
    <property type="component" value="Unassembled WGS sequence"/>
</dbReference>
<keyword evidence="4" id="KW-1185">Reference proteome</keyword>
<evidence type="ECO:0000313" key="4">
    <source>
        <dbReference type="Proteomes" id="UP001221142"/>
    </source>
</evidence>
<protein>
    <recommendedName>
        <fullName evidence="5">F-box domain-containing protein</fullName>
    </recommendedName>
</protein>
<comment type="caution">
    <text evidence="3">The sequence shown here is derived from an EMBL/GenBank/DDBJ whole genome shotgun (WGS) entry which is preliminary data.</text>
</comment>
<evidence type="ECO:0008006" key="5">
    <source>
        <dbReference type="Google" id="ProtNLM"/>
    </source>
</evidence>
<dbReference type="SUPFAM" id="SSF52047">
    <property type="entry name" value="RNI-like"/>
    <property type="match status" value="1"/>
</dbReference>
<reference evidence="3" key="1">
    <citation type="submission" date="2023-03" db="EMBL/GenBank/DDBJ databases">
        <title>Massive genome expansion in bonnet fungi (Mycena s.s.) driven by repeated elements and novel gene families across ecological guilds.</title>
        <authorList>
            <consortium name="Lawrence Berkeley National Laboratory"/>
            <person name="Harder C.B."/>
            <person name="Miyauchi S."/>
            <person name="Viragh M."/>
            <person name="Kuo A."/>
            <person name="Thoen E."/>
            <person name="Andreopoulos B."/>
            <person name="Lu D."/>
            <person name="Skrede I."/>
            <person name="Drula E."/>
            <person name="Henrissat B."/>
            <person name="Morin E."/>
            <person name="Kohler A."/>
            <person name="Barry K."/>
            <person name="LaButti K."/>
            <person name="Morin E."/>
            <person name="Salamov A."/>
            <person name="Lipzen A."/>
            <person name="Mereny Z."/>
            <person name="Hegedus B."/>
            <person name="Baldrian P."/>
            <person name="Stursova M."/>
            <person name="Weitz H."/>
            <person name="Taylor A."/>
            <person name="Grigoriev I.V."/>
            <person name="Nagy L.G."/>
            <person name="Martin F."/>
            <person name="Kauserud H."/>
        </authorList>
    </citation>
    <scope>NUCLEOTIDE SEQUENCE</scope>
    <source>
        <strain evidence="3">9284</strain>
    </source>
</reference>
<dbReference type="InterPro" id="IPR032675">
    <property type="entry name" value="LRR_dom_sf"/>
</dbReference>
<dbReference type="InterPro" id="IPR036047">
    <property type="entry name" value="F-box-like_dom_sf"/>
</dbReference>
<dbReference type="SUPFAM" id="SSF81383">
    <property type="entry name" value="F-box domain"/>
    <property type="match status" value="1"/>
</dbReference>
<proteinExistence type="predicted"/>
<dbReference type="EMBL" id="JARKIF010000007">
    <property type="protein sequence ID" value="KAJ7635278.1"/>
    <property type="molecule type" value="Genomic_DNA"/>
</dbReference>
<dbReference type="Gene3D" id="1.20.1280.50">
    <property type="match status" value="1"/>
</dbReference>
<evidence type="ECO:0000313" key="3">
    <source>
        <dbReference type="EMBL" id="KAJ7635278.1"/>
    </source>
</evidence>
<evidence type="ECO:0000256" key="1">
    <source>
        <dbReference type="SAM" id="Coils"/>
    </source>
</evidence>
<sequence>MSPRSPSGPQSPLHPAQSLRPTDRAHLRSRLSELNILIAALTAERDALQAESDAIVYPVLSLPPEITTEIFQRCVRHPAVHSPLEAPLLFTQICHQWREIALGSPELWQSLSFIRRAPVEVLQTWLPRSGDLPLDCTFHCKDVAAAGPMLKASLQHSRRWRDIDLGIPLASFPELRLDEVEFPILRKISFGVTKSTSEDFNSLAIALRKVPSLREAHICILPHVTFNLPWHQLWTLTLHVMPIGDCLSLLAGCPQLRHLSVATMGVAVPHSPDLTVTLSNLESLTVDASMAMVENTALLEHLTLPQLRKLVITLWNMVPHHVTPLAALTQRSAFPLHAFELTVGSISRETFHFCLAALPDSTAHLTVTWGAGLHSQFTSLAEPGMLPHLACLILRGGRLTDEQCTSLVDALDARRGMSMDLSLTGFTRLEDAQGIFKGGLLARMRALASEGMKIRVVISGSAHSKEVLVDSLT</sequence>